<evidence type="ECO:0000313" key="2">
    <source>
        <dbReference type="Proteomes" id="UP000342300"/>
    </source>
</evidence>
<dbReference type="Gene3D" id="3.50.50.60">
    <property type="entry name" value="FAD/NAD(P)-binding domain"/>
    <property type="match status" value="1"/>
</dbReference>
<dbReference type="Proteomes" id="UP000342300">
    <property type="component" value="Unassembled WGS sequence"/>
</dbReference>
<gene>
    <name evidence="1" type="ORF">CRU78_04925</name>
</gene>
<reference evidence="1 2" key="1">
    <citation type="submission" date="2017-09" db="EMBL/GenBank/DDBJ databases">
        <title>Metagenomic Analysis Reveals Denitrifying Candidatus Accumulibacter and Flanking Population as a Source of N2O.</title>
        <authorList>
            <person name="Gao H."/>
            <person name="Mao Y."/>
            <person name="Zhao X."/>
            <person name="Liu W.-T."/>
            <person name="Zhang T."/>
            <person name="Wells G."/>
        </authorList>
    </citation>
    <scope>NUCLEOTIDE SEQUENCE [LARGE SCALE GENOMIC DNA]</scope>
    <source>
        <strain evidence="1">CANDO_2_IC</strain>
    </source>
</reference>
<dbReference type="EMBL" id="PDHS01000104">
    <property type="protein sequence ID" value="MQM29911.1"/>
    <property type="molecule type" value="Genomic_DNA"/>
</dbReference>
<organism evidence="1 2">
    <name type="scientific">Candidatus Accumulibacter phosphatis</name>
    <dbReference type="NCBI Taxonomy" id="327160"/>
    <lineage>
        <taxon>Bacteria</taxon>
        <taxon>Pseudomonadati</taxon>
        <taxon>Pseudomonadota</taxon>
        <taxon>Betaproteobacteria</taxon>
        <taxon>Candidatus Accumulibacter</taxon>
    </lineage>
</organism>
<accession>A0A6A7RQR2</accession>
<protein>
    <submittedName>
        <fullName evidence="1">Uncharacterized protein</fullName>
    </submittedName>
</protein>
<name>A0A6A7RQR2_9PROT</name>
<evidence type="ECO:0000313" key="1">
    <source>
        <dbReference type="EMBL" id="MQM29911.1"/>
    </source>
</evidence>
<proteinExistence type="predicted"/>
<comment type="caution">
    <text evidence="1">The sequence shown here is derived from an EMBL/GenBank/DDBJ whole genome shotgun (WGS) entry which is preliminary data.</text>
</comment>
<dbReference type="AlphaFoldDB" id="A0A6A7RQR2"/>
<dbReference type="InterPro" id="IPR036188">
    <property type="entry name" value="FAD/NAD-bd_sf"/>
</dbReference>
<sequence length="71" mass="8099">MLHGGLRWLEHGHLGLVREELAERSWWIRQAPQLVQPLEWLIPIFRDGEQAKCGWSGQAAGSAISWQPDQA</sequence>
<dbReference type="Gene3D" id="3.30.9.10">
    <property type="entry name" value="D-Amino Acid Oxidase, subunit A, domain 2"/>
    <property type="match status" value="1"/>
</dbReference>